<evidence type="ECO:0000256" key="4">
    <source>
        <dbReference type="ARBA" id="ARBA00022527"/>
    </source>
</evidence>
<dbReference type="OrthoDB" id="193931at2759"/>
<sequence>MASTLDDDELSLSISMPGNRRTDTNPPYQPPALPKSKQSERTDRVDLTSRTNNRLGQYDIQHTLGEGSFGKVKLAIHRITKQKVALKIINRNKLVTRDMAGRIEREIQYLQLLRHPHIIKLWTVITTSTEIIMVLEYAGTELFNYIVAKGKMSEVKARRFFQQIICAVEYCHRHKIVHRDLKPENLLLDDDKNVKIADFGLSNIMTDGNFLKTSCGSPNYAAPEVISGKLYAGPEVDVWSSGVILYVMLVGRLPFDDDYIPALFKKITAGQFNIPPYLSPGATRLIKKMLVVSPVNRITIAEIRQDPWFQQDLAPYLHLPKEEFYHTGIDPNKALDLNALTSSGPAVQLHENVVNKLGKTMGYAKEDVQEALVKSEPSAIKDAYNIVRENQLMKESSLAAEDPKLQSLLATSPPTTSSYMTPSNFPRPPAAGSSNPAASDRRKTEASSSTAGPGQAEEPRRLTNTVAILPSSSASYHRAYMEGRPKASEVAPINETDAATDESVTKSPEEQALARQRLNPHSKSSLALDKSAGKVDKMTTTATKKPRASRWQFGIRSRNNPAEAMAAIYKALSAMGAEWEEPEIRVPPGARRAQRDSSASSRSDDENDDSDDQRQWSDDEMDGVPRRRSRGQGSGISMARGRADEREALPPYGKHNDWGYKVPVDPWVIKARFLKEGMCLPGVTQASSTHSSRVDLSNVEMELARKSKLSEAEAQAKTSDTTSYSGPASGKEPTEKNTGTDDALWVYMTIQLYQIESGFFLVDFKSAGYERVVREKVYEVRTRLADGNTDRTFFVNNPSEAPADASILERELLRAKNSKENDAEKHATSPYPYLEMASDLVAELAESRPGRE</sequence>
<dbReference type="CDD" id="cd14079">
    <property type="entry name" value="STKc_AMPK_alpha"/>
    <property type="match status" value="1"/>
</dbReference>
<dbReference type="SMART" id="SM00220">
    <property type="entry name" value="S_TKc"/>
    <property type="match status" value="1"/>
</dbReference>
<dbReference type="FunFam" id="1.10.510.10:FF:000544">
    <property type="entry name" value="Non-specific serine/threonine protein kinase"/>
    <property type="match status" value="1"/>
</dbReference>
<dbReference type="GO" id="GO:0005524">
    <property type="term" value="F:ATP binding"/>
    <property type="evidence" value="ECO:0007669"/>
    <property type="project" value="UniProtKB-UniRule"/>
</dbReference>
<evidence type="ECO:0000256" key="6">
    <source>
        <dbReference type="ARBA" id="ARBA00022741"/>
    </source>
</evidence>
<dbReference type="PROSITE" id="PS00108">
    <property type="entry name" value="PROTEIN_KINASE_ST"/>
    <property type="match status" value="1"/>
</dbReference>
<comment type="similarity">
    <text evidence="2">Belongs to the protein kinase superfamily. CAMK Ser/Thr protein kinase family. SNF1 subfamily.</text>
</comment>
<gene>
    <name evidence="16" type="ORF">BT63DRAFT_164567</name>
</gene>
<feature type="region of interest" description="Disordered" evidence="14">
    <location>
        <begin position="483"/>
        <end position="550"/>
    </location>
</feature>
<comment type="catalytic activity">
    <reaction evidence="12">
        <text>L-seryl-[protein] + ATP = O-phospho-L-seryl-[protein] + ADP + H(+)</text>
        <dbReference type="Rhea" id="RHEA:17989"/>
        <dbReference type="Rhea" id="RHEA-COMP:9863"/>
        <dbReference type="Rhea" id="RHEA-COMP:11604"/>
        <dbReference type="ChEBI" id="CHEBI:15378"/>
        <dbReference type="ChEBI" id="CHEBI:29999"/>
        <dbReference type="ChEBI" id="CHEBI:30616"/>
        <dbReference type="ChEBI" id="CHEBI:83421"/>
        <dbReference type="ChEBI" id="CHEBI:456216"/>
        <dbReference type="EC" id="2.7.11.1"/>
    </reaction>
</comment>
<feature type="region of interest" description="Disordered" evidence="14">
    <location>
        <begin position="403"/>
        <end position="462"/>
    </location>
</feature>
<dbReference type="InterPro" id="IPR011009">
    <property type="entry name" value="Kinase-like_dom_sf"/>
</dbReference>
<evidence type="ECO:0000256" key="5">
    <source>
        <dbReference type="ARBA" id="ARBA00022679"/>
    </source>
</evidence>
<dbReference type="PANTHER" id="PTHR24346">
    <property type="entry name" value="MAP/MICROTUBULE AFFINITY-REGULATING KINASE"/>
    <property type="match status" value="1"/>
</dbReference>
<proteinExistence type="inferred from homology"/>
<evidence type="ECO:0000256" key="13">
    <source>
        <dbReference type="PROSITE-ProRule" id="PRU10141"/>
    </source>
</evidence>
<feature type="region of interest" description="Disordered" evidence="14">
    <location>
        <begin position="706"/>
        <end position="738"/>
    </location>
</feature>
<evidence type="ECO:0000256" key="2">
    <source>
        <dbReference type="ARBA" id="ARBA00006234"/>
    </source>
</evidence>
<dbReference type="GO" id="GO:0035556">
    <property type="term" value="P:intracellular signal transduction"/>
    <property type="evidence" value="ECO:0007669"/>
    <property type="project" value="TreeGrafter"/>
</dbReference>
<evidence type="ECO:0000256" key="3">
    <source>
        <dbReference type="ARBA" id="ARBA00012513"/>
    </source>
</evidence>
<dbReference type="EMBL" id="MU004231">
    <property type="protein sequence ID" value="KAF2673706.1"/>
    <property type="molecule type" value="Genomic_DNA"/>
</dbReference>
<dbReference type="InterPro" id="IPR013896">
    <property type="entry name" value="SNF1_UBA"/>
</dbReference>
<comment type="catalytic activity">
    <reaction evidence="11">
        <text>L-threonyl-[protein] + ATP = O-phospho-L-threonyl-[protein] + ADP + H(+)</text>
        <dbReference type="Rhea" id="RHEA:46608"/>
        <dbReference type="Rhea" id="RHEA-COMP:11060"/>
        <dbReference type="Rhea" id="RHEA-COMP:11605"/>
        <dbReference type="ChEBI" id="CHEBI:15378"/>
        <dbReference type="ChEBI" id="CHEBI:30013"/>
        <dbReference type="ChEBI" id="CHEBI:30616"/>
        <dbReference type="ChEBI" id="CHEBI:61977"/>
        <dbReference type="ChEBI" id="CHEBI:456216"/>
        <dbReference type="EC" id="2.7.11.1"/>
    </reaction>
</comment>
<evidence type="ECO:0000256" key="11">
    <source>
        <dbReference type="ARBA" id="ARBA00047899"/>
    </source>
</evidence>
<organism evidence="16 17">
    <name type="scientific">Microthyrium microscopicum</name>
    <dbReference type="NCBI Taxonomy" id="703497"/>
    <lineage>
        <taxon>Eukaryota</taxon>
        <taxon>Fungi</taxon>
        <taxon>Dikarya</taxon>
        <taxon>Ascomycota</taxon>
        <taxon>Pezizomycotina</taxon>
        <taxon>Dothideomycetes</taxon>
        <taxon>Dothideomycetes incertae sedis</taxon>
        <taxon>Microthyriales</taxon>
        <taxon>Microthyriaceae</taxon>
        <taxon>Microthyrium</taxon>
    </lineage>
</organism>
<keyword evidence="4" id="KW-0723">Serine/threonine-protein kinase</keyword>
<feature type="compositionally biased region" description="Basic and acidic residues" evidence="14">
    <location>
        <begin position="641"/>
        <end position="655"/>
    </location>
</feature>
<evidence type="ECO:0000259" key="15">
    <source>
        <dbReference type="PROSITE" id="PS50011"/>
    </source>
</evidence>
<keyword evidence="7 16" id="KW-0418">Kinase</keyword>
<evidence type="ECO:0000256" key="12">
    <source>
        <dbReference type="ARBA" id="ARBA00048679"/>
    </source>
</evidence>
<dbReference type="SUPFAM" id="SSF56112">
    <property type="entry name" value="Protein kinase-like (PK-like)"/>
    <property type="match status" value="1"/>
</dbReference>
<dbReference type="Pfam" id="PF00069">
    <property type="entry name" value="Pkinase"/>
    <property type="match status" value="1"/>
</dbReference>
<keyword evidence="6 13" id="KW-0547">Nucleotide-binding</keyword>
<dbReference type="PANTHER" id="PTHR24346:SF110">
    <property type="entry name" value="NON-SPECIFIC SERINE_THREONINE PROTEIN KINASE"/>
    <property type="match status" value="1"/>
</dbReference>
<dbReference type="Gene3D" id="1.10.510.10">
    <property type="entry name" value="Transferase(Phosphotransferase) domain 1"/>
    <property type="match status" value="1"/>
</dbReference>
<dbReference type="EC" id="2.7.11.1" evidence="3"/>
<dbReference type="GO" id="GO:0004674">
    <property type="term" value="F:protein serine/threonine kinase activity"/>
    <property type="evidence" value="ECO:0007669"/>
    <property type="project" value="UniProtKB-KW"/>
</dbReference>
<dbReference type="Gene3D" id="3.30.310.80">
    <property type="entry name" value="Kinase associated domain 1, KA1"/>
    <property type="match status" value="2"/>
</dbReference>
<feature type="compositionally biased region" description="Acidic residues" evidence="14">
    <location>
        <begin position="1"/>
        <end position="10"/>
    </location>
</feature>
<dbReference type="Pfam" id="PF08587">
    <property type="entry name" value="UBA_2"/>
    <property type="match status" value="1"/>
</dbReference>
<dbReference type="InterPro" id="IPR028375">
    <property type="entry name" value="KA1/Ssp2_C"/>
</dbReference>
<feature type="compositionally biased region" description="Low complexity" evidence="14">
    <location>
        <begin position="411"/>
        <end position="423"/>
    </location>
</feature>
<evidence type="ECO:0000256" key="10">
    <source>
        <dbReference type="ARBA" id="ARBA00023277"/>
    </source>
</evidence>
<dbReference type="AlphaFoldDB" id="A0A6A6UPQ4"/>
<dbReference type="GO" id="GO:0005634">
    <property type="term" value="C:nucleus"/>
    <property type="evidence" value="ECO:0007669"/>
    <property type="project" value="UniProtKB-SubCell"/>
</dbReference>
<dbReference type="Gene3D" id="1.10.8.10">
    <property type="entry name" value="DNA helicase RuvA subunit, C-terminal domain"/>
    <property type="match status" value="1"/>
</dbReference>
<feature type="compositionally biased region" description="Polar residues" evidence="14">
    <location>
        <begin position="716"/>
        <end position="726"/>
    </location>
</feature>
<feature type="region of interest" description="Disordered" evidence="14">
    <location>
        <begin position="1"/>
        <end position="52"/>
    </location>
</feature>
<dbReference type="PROSITE" id="PS00107">
    <property type="entry name" value="PROTEIN_KINASE_ATP"/>
    <property type="match status" value="1"/>
</dbReference>
<keyword evidence="17" id="KW-1185">Reference proteome</keyword>
<dbReference type="InterPro" id="IPR000719">
    <property type="entry name" value="Prot_kinase_dom"/>
</dbReference>
<dbReference type="InterPro" id="IPR017441">
    <property type="entry name" value="Protein_kinase_ATP_BS"/>
</dbReference>
<feature type="region of interest" description="Disordered" evidence="14">
    <location>
        <begin position="583"/>
        <end position="655"/>
    </location>
</feature>
<evidence type="ECO:0000256" key="14">
    <source>
        <dbReference type="SAM" id="MobiDB-lite"/>
    </source>
</evidence>
<feature type="binding site" evidence="13">
    <location>
        <position position="87"/>
    </location>
    <ligand>
        <name>ATP</name>
        <dbReference type="ChEBI" id="CHEBI:30616"/>
    </ligand>
</feature>
<keyword evidence="5" id="KW-0808">Transferase</keyword>
<dbReference type="SUPFAM" id="SSF103243">
    <property type="entry name" value="KA1-like"/>
    <property type="match status" value="1"/>
</dbReference>
<dbReference type="FunFam" id="3.30.200.20:FF:000236">
    <property type="entry name" value="Non-specific serine/threonine protein kinase"/>
    <property type="match status" value="1"/>
</dbReference>
<evidence type="ECO:0000256" key="9">
    <source>
        <dbReference type="ARBA" id="ARBA00023242"/>
    </source>
</evidence>
<feature type="compositionally biased region" description="Basic and acidic residues" evidence="14">
    <location>
        <begin position="37"/>
        <end position="47"/>
    </location>
</feature>
<dbReference type="Proteomes" id="UP000799302">
    <property type="component" value="Unassembled WGS sequence"/>
</dbReference>
<evidence type="ECO:0000256" key="8">
    <source>
        <dbReference type="ARBA" id="ARBA00022840"/>
    </source>
</evidence>
<dbReference type="Gene3D" id="3.30.200.20">
    <property type="entry name" value="Phosphorylase Kinase, domain 1"/>
    <property type="match status" value="1"/>
</dbReference>
<dbReference type="CDD" id="cd14334">
    <property type="entry name" value="UBA_SNF1_fungi"/>
    <property type="match status" value="1"/>
</dbReference>
<evidence type="ECO:0000313" key="17">
    <source>
        <dbReference type="Proteomes" id="UP000799302"/>
    </source>
</evidence>
<keyword evidence="9" id="KW-0539">Nucleus</keyword>
<evidence type="ECO:0000256" key="1">
    <source>
        <dbReference type="ARBA" id="ARBA00004123"/>
    </source>
</evidence>
<comment type="subcellular location">
    <subcellularLocation>
        <location evidence="1">Nucleus</location>
    </subcellularLocation>
</comment>
<dbReference type="InterPro" id="IPR032270">
    <property type="entry name" value="AMPK_C"/>
</dbReference>
<protein>
    <recommendedName>
        <fullName evidence="3">non-specific serine/threonine protein kinase</fullName>
        <ecNumber evidence="3">2.7.11.1</ecNumber>
    </recommendedName>
</protein>
<keyword evidence="10" id="KW-0119">Carbohydrate metabolism</keyword>
<keyword evidence="8 13" id="KW-0067">ATP-binding</keyword>
<evidence type="ECO:0000313" key="16">
    <source>
        <dbReference type="EMBL" id="KAF2673706.1"/>
    </source>
</evidence>
<dbReference type="FunFam" id="1.10.8.10:FF:000069">
    <property type="entry name" value="Non-specific serine/threonine protein kinase"/>
    <property type="match status" value="1"/>
</dbReference>
<name>A0A6A6UPQ4_9PEZI</name>
<reference evidence="16" key="1">
    <citation type="journal article" date="2020" name="Stud. Mycol.">
        <title>101 Dothideomycetes genomes: a test case for predicting lifestyles and emergence of pathogens.</title>
        <authorList>
            <person name="Haridas S."/>
            <person name="Albert R."/>
            <person name="Binder M."/>
            <person name="Bloem J."/>
            <person name="Labutti K."/>
            <person name="Salamov A."/>
            <person name="Andreopoulos B."/>
            <person name="Baker S."/>
            <person name="Barry K."/>
            <person name="Bills G."/>
            <person name="Bluhm B."/>
            <person name="Cannon C."/>
            <person name="Castanera R."/>
            <person name="Culley D."/>
            <person name="Daum C."/>
            <person name="Ezra D."/>
            <person name="Gonzalez J."/>
            <person name="Henrissat B."/>
            <person name="Kuo A."/>
            <person name="Liang C."/>
            <person name="Lipzen A."/>
            <person name="Lutzoni F."/>
            <person name="Magnuson J."/>
            <person name="Mondo S."/>
            <person name="Nolan M."/>
            <person name="Ohm R."/>
            <person name="Pangilinan J."/>
            <person name="Park H.-J."/>
            <person name="Ramirez L."/>
            <person name="Alfaro M."/>
            <person name="Sun H."/>
            <person name="Tritt A."/>
            <person name="Yoshinaga Y."/>
            <person name="Zwiers L.-H."/>
            <person name="Turgeon B."/>
            <person name="Goodwin S."/>
            <person name="Spatafora J."/>
            <person name="Crous P."/>
            <person name="Grigoriev I."/>
        </authorList>
    </citation>
    <scope>NUCLEOTIDE SEQUENCE</scope>
    <source>
        <strain evidence="16">CBS 115976</strain>
    </source>
</reference>
<evidence type="ECO:0000256" key="7">
    <source>
        <dbReference type="ARBA" id="ARBA00022777"/>
    </source>
</evidence>
<dbReference type="PROSITE" id="PS50011">
    <property type="entry name" value="PROTEIN_KINASE_DOM"/>
    <property type="match status" value="1"/>
</dbReference>
<dbReference type="InterPro" id="IPR008271">
    <property type="entry name" value="Ser/Thr_kinase_AS"/>
</dbReference>
<feature type="domain" description="Protein kinase" evidence="15">
    <location>
        <begin position="58"/>
        <end position="309"/>
    </location>
</feature>
<dbReference type="GO" id="GO:0005737">
    <property type="term" value="C:cytoplasm"/>
    <property type="evidence" value="ECO:0007669"/>
    <property type="project" value="TreeGrafter"/>
</dbReference>
<accession>A0A6A6UPQ4</accession>
<dbReference type="Pfam" id="PF16579">
    <property type="entry name" value="AdenylateSensor"/>
    <property type="match status" value="1"/>
</dbReference>